<dbReference type="InterPro" id="IPR044060">
    <property type="entry name" value="Bacterial_rp_domain"/>
</dbReference>
<evidence type="ECO:0000259" key="1">
    <source>
        <dbReference type="Pfam" id="PF18998"/>
    </source>
</evidence>
<evidence type="ECO:0000313" key="3">
    <source>
        <dbReference type="Proteomes" id="UP000260780"/>
    </source>
</evidence>
<accession>A0A3E4VY84</accession>
<protein>
    <recommendedName>
        <fullName evidence="1">Bacterial repeat domain-containing protein</fullName>
    </recommendedName>
</protein>
<comment type="caution">
    <text evidence="2">The sequence shown here is derived from an EMBL/GenBank/DDBJ whole genome shotgun (WGS) entry which is preliminary data.</text>
</comment>
<proteinExistence type="predicted"/>
<dbReference type="Pfam" id="PF18998">
    <property type="entry name" value="Flg_new_2"/>
    <property type="match status" value="1"/>
</dbReference>
<reference evidence="2 3" key="1">
    <citation type="submission" date="2018-08" db="EMBL/GenBank/DDBJ databases">
        <title>A genome reference for cultivated species of the human gut microbiota.</title>
        <authorList>
            <person name="Zou Y."/>
            <person name="Xue W."/>
            <person name="Luo G."/>
        </authorList>
    </citation>
    <scope>NUCLEOTIDE SEQUENCE [LARGE SCALE GENOMIC DNA]</scope>
    <source>
        <strain evidence="2 3">OM08-14</strain>
    </source>
</reference>
<name>A0A3E4VY84_9BACT</name>
<gene>
    <name evidence="2" type="ORF">DXC17_15575</name>
</gene>
<dbReference type="Proteomes" id="UP000260780">
    <property type="component" value="Unassembled WGS sequence"/>
</dbReference>
<dbReference type="AlphaFoldDB" id="A0A3E4VY84"/>
<feature type="domain" description="Bacterial repeat" evidence="1">
    <location>
        <begin position="152"/>
        <end position="227"/>
    </location>
</feature>
<organism evidence="2 3">
    <name type="scientific">Phocaeicola plebeius</name>
    <dbReference type="NCBI Taxonomy" id="310297"/>
    <lineage>
        <taxon>Bacteria</taxon>
        <taxon>Pseudomonadati</taxon>
        <taxon>Bacteroidota</taxon>
        <taxon>Bacteroidia</taxon>
        <taxon>Bacteroidales</taxon>
        <taxon>Bacteroidaceae</taxon>
        <taxon>Phocaeicola</taxon>
    </lineage>
</organism>
<dbReference type="EMBL" id="QSTF01000060">
    <property type="protein sequence ID" value="RGM34912.1"/>
    <property type="molecule type" value="Genomic_DNA"/>
</dbReference>
<evidence type="ECO:0000313" key="2">
    <source>
        <dbReference type="EMBL" id="RGM34912.1"/>
    </source>
</evidence>
<sequence>MSILRFLKKKVTLLIIIIMKMKYLFLACGMAALFAACQNENEPKAVSDKPGTSGDYRIIIEGEETDAQTSRSSGTIQFVGGTASGAGLYDGVGRAFVSATPDPGYEINYFYGGPDSEPKKYDNANGGATSFDVPINGQDHLFHVGFKKKTGSLTINAGTGGTVSPNGQVAIQREVPFSIKATPNSGYEFAGWTVNNGSVTIDNANSTSTTATLNSASGTITAQFKQNKVNVYLSVNTRTESNGSGQIDYITYTITSSVQCSLNVSYYFTETTYRDNAQSEKDQWSQTFGSGDEIIRRINEDDGYGNGKRRTSEITKFVIICEGKTIYNGTSIPEDGTYGNYNIIRK</sequence>